<proteinExistence type="predicted"/>
<organism evidence="1">
    <name type="scientific">Siphoviridae sp. ctevH2</name>
    <dbReference type="NCBI Taxonomy" id="2825593"/>
    <lineage>
        <taxon>Viruses</taxon>
        <taxon>Duplodnaviria</taxon>
        <taxon>Heunggongvirae</taxon>
        <taxon>Uroviricota</taxon>
        <taxon>Caudoviricetes</taxon>
    </lineage>
</organism>
<reference evidence="1" key="1">
    <citation type="journal article" date="2021" name="Proc. Natl. Acad. Sci. U.S.A.">
        <title>A Catalog of Tens of Thousands of Viruses from Human Metagenomes Reveals Hidden Associations with Chronic Diseases.</title>
        <authorList>
            <person name="Tisza M.J."/>
            <person name="Buck C.B."/>
        </authorList>
    </citation>
    <scope>NUCLEOTIDE SEQUENCE</scope>
    <source>
        <strain evidence="1">CtevH2</strain>
    </source>
</reference>
<protein>
    <submittedName>
        <fullName evidence="1">Bacterial regulatory protein</fullName>
    </submittedName>
</protein>
<name>A0A8S5UAT3_9CAUD</name>
<dbReference type="EMBL" id="BK016056">
    <property type="protein sequence ID" value="DAF91539.1"/>
    <property type="molecule type" value="Genomic_DNA"/>
</dbReference>
<sequence length="186" mass="20580">MAKIKISENVEETRVVRFGVSRWGVKVPFQGRIKLGRGDALGDLFAEVEMAIDWFDGVLQPTTVRVTARDGVPLTGTMLRQVPVRGMANELIFTAAGEVGIFDGTVTFAYKGGIVIADEERERIRLQGPTDESLRMAADLYQLGRAVGLSPAKFVETNLGMPRTTVTKWIRRARNKGLIEDFDGEH</sequence>
<accession>A0A8S5UAT3</accession>
<evidence type="ECO:0000313" key="1">
    <source>
        <dbReference type="EMBL" id="DAF91539.1"/>
    </source>
</evidence>